<dbReference type="PIRSF" id="PIRSF005578">
    <property type="entry name" value="TlyA"/>
    <property type="match status" value="1"/>
</dbReference>
<sequence length="272" mass="29804">MAEKVEKERLDVLLVQRGLAPGRDQAKAYIMAGNVYVDGMKEDKAGTKIPVTAEIEVRDAAMKYVSRGGYKLEKAMEVFPITLTDKICLDIGASTGGFTDCMLQNGAAKVYSIDVGYGQFAWKLRNDPRVVCLEKTNVRYVTQEQVPDAADFASIDVSFISLTKVLPAVLGVMKEDGQLVCLIKPQFEAGREKVGKNGVVKDIAVHKEVILMIADYAMANGLGVMGLDFSPIKGPKGNIEYLIYLDKKQPGATKEEVHTWVEEIAAKSHEVL</sequence>
<evidence type="ECO:0000313" key="5">
    <source>
        <dbReference type="EMBL" id="SHJ75012.1"/>
    </source>
</evidence>
<dbReference type="CDD" id="cd00165">
    <property type="entry name" value="S4"/>
    <property type="match status" value="1"/>
</dbReference>
<dbReference type="AlphaFoldDB" id="A0A1M6LV47"/>
<accession>A0A1M6LV47</accession>
<keyword evidence="6" id="KW-1185">Reference proteome</keyword>
<dbReference type="NCBIfam" id="TIGR00478">
    <property type="entry name" value="tly"/>
    <property type="match status" value="1"/>
</dbReference>
<dbReference type="Gene3D" id="3.40.50.150">
    <property type="entry name" value="Vaccinia Virus protein VP39"/>
    <property type="match status" value="1"/>
</dbReference>
<keyword evidence="1 3" id="KW-0694">RNA-binding</keyword>
<dbReference type="InterPro" id="IPR029063">
    <property type="entry name" value="SAM-dependent_MTases_sf"/>
</dbReference>
<feature type="domain" description="RNA-binding S4" evidence="4">
    <location>
        <begin position="8"/>
        <end position="73"/>
    </location>
</feature>
<evidence type="ECO:0000256" key="1">
    <source>
        <dbReference type="ARBA" id="ARBA00022884"/>
    </source>
</evidence>
<dbReference type="PANTHER" id="PTHR32319">
    <property type="entry name" value="BACTERIAL HEMOLYSIN-LIKE PROTEIN"/>
    <property type="match status" value="1"/>
</dbReference>
<dbReference type="SUPFAM" id="SSF53335">
    <property type="entry name" value="S-adenosyl-L-methionine-dependent methyltransferases"/>
    <property type="match status" value="1"/>
</dbReference>
<reference evidence="5 6" key="1">
    <citation type="submission" date="2016-11" db="EMBL/GenBank/DDBJ databases">
        <authorList>
            <person name="Jaros S."/>
            <person name="Januszkiewicz K."/>
            <person name="Wedrychowicz H."/>
        </authorList>
    </citation>
    <scope>NUCLEOTIDE SEQUENCE [LARGE SCALE GENOMIC DNA]</scope>
    <source>
        <strain evidence="5 6">DSM 14214</strain>
    </source>
</reference>
<evidence type="ECO:0000256" key="3">
    <source>
        <dbReference type="PROSITE-ProRule" id="PRU00182"/>
    </source>
</evidence>
<dbReference type="GO" id="GO:0003723">
    <property type="term" value="F:RNA binding"/>
    <property type="evidence" value="ECO:0007669"/>
    <property type="project" value="UniProtKB-KW"/>
</dbReference>
<dbReference type="PANTHER" id="PTHR32319:SF0">
    <property type="entry name" value="BACTERIAL HEMOLYSIN-LIKE PROTEIN"/>
    <property type="match status" value="1"/>
</dbReference>
<dbReference type="InterPro" id="IPR036986">
    <property type="entry name" value="S4_RNA-bd_sf"/>
</dbReference>
<evidence type="ECO:0000259" key="4">
    <source>
        <dbReference type="SMART" id="SM00363"/>
    </source>
</evidence>
<protein>
    <submittedName>
        <fullName evidence="5">23S rRNA (Cytidine1920-2'-O)/16S rRNA (Cytidine1409-2'-O)-methyltransferase</fullName>
    </submittedName>
</protein>
<evidence type="ECO:0000313" key="6">
    <source>
        <dbReference type="Proteomes" id="UP000183975"/>
    </source>
</evidence>
<proteinExistence type="inferred from homology"/>
<dbReference type="InterPro" id="IPR047048">
    <property type="entry name" value="TlyA"/>
</dbReference>
<name>A0A1M6LV47_9FIRM</name>
<dbReference type="Pfam" id="PF01479">
    <property type="entry name" value="S4"/>
    <property type="match status" value="1"/>
</dbReference>
<dbReference type="PROSITE" id="PS50889">
    <property type="entry name" value="S4"/>
    <property type="match status" value="1"/>
</dbReference>
<organism evidence="5 6">
    <name type="scientific">Anaerotignum lactatifermentans DSM 14214</name>
    <dbReference type="NCBI Taxonomy" id="1121323"/>
    <lineage>
        <taxon>Bacteria</taxon>
        <taxon>Bacillati</taxon>
        <taxon>Bacillota</taxon>
        <taxon>Clostridia</taxon>
        <taxon>Lachnospirales</taxon>
        <taxon>Anaerotignaceae</taxon>
        <taxon>Anaerotignum</taxon>
    </lineage>
</organism>
<dbReference type="InterPro" id="IPR002877">
    <property type="entry name" value="RNA_MeTrfase_FtsJ_dom"/>
</dbReference>
<dbReference type="GO" id="GO:0032259">
    <property type="term" value="P:methylation"/>
    <property type="evidence" value="ECO:0007669"/>
    <property type="project" value="UniProtKB-KW"/>
</dbReference>
<dbReference type="Pfam" id="PF01728">
    <property type="entry name" value="FtsJ"/>
    <property type="match status" value="1"/>
</dbReference>
<keyword evidence="5" id="KW-0808">Transferase</keyword>
<dbReference type="Proteomes" id="UP000183975">
    <property type="component" value="Unassembled WGS sequence"/>
</dbReference>
<gene>
    <name evidence="5" type="ORF">SAMN02745138_00438</name>
</gene>
<dbReference type="InterPro" id="IPR004538">
    <property type="entry name" value="Hemolysin_A/TlyA"/>
</dbReference>
<dbReference type="Gene3D" id="3.10.290.10">
    <property type="entry name" value="RNA-binding S4 domain"/>
    <property type="match status" value="1"/>
</dbReference>
<keyword evidence="5" id="KW-0489">Methyltransferase</keyword>
<dbReference type="SUPFAM" id="SSF55174">
    <property type="entry name" value="Alpha-L RNA-binding motif"/>
    <property type="match status" value="1"/>
</dbReference>
<dbReference type="GO" id="GO:0008168">
    <property type="term" value="F:methyltransferase activity"/>
    <property type="evidence" value="ECO:0007669"/>
    <property type="project" value="UniProtKB-KW"/>
</dbReference>
<dbReference type="EMBL" id="FRAH01000005">
    <property type="protein sequence ID" value="SHJ75012.1"/>
    <property type="molecule type" value="Genomic_DNA"/>
</dbReference>
<evidence type="ECO:0000256" key="2">
    <source>
        <dbReference type="ARBA" id="ARBA00029460"/>
    </source>
</evidence>
<comment type="similarity">
    <text evidence="2">Belongs to the TlyA family.</text>
</comment>
<dbReference type="SMART" id="SM00363">
    <property type="entry name" value="S4"/>
    <property type="match status" value="1"/>
</dbReference>
<dbReference type="InterPro" id="IPR002942">
    <property type="entry name" value="S4_RNA-bd"/>
</dbReference>